<evidence type="ECO:0008006" key="3">
    <source>
        <dbReference type="Google" id="ProtNLM"/>
    </source>
</evidence>
<evidence type="ECO:0000313" key="1">
    <source>
        <dbReference type="EMBL" id="KAA9346023.1"/>
    </source>
</evidence>
<keyword evidence="2" id="KW-1185">Reference proteome</keyword>
<proteinExistence type="predicted"/>
<evidence type="ECO:0000313" key="2">
    <source>
        <dbReference type="Proteomes" id="UP000326570"/>
    </source>
</evidence>
<sequence>MNNPDTVKSDTVETLQCNVSTTVNRTANAVKNEQMAKISPKSGSVSTIVRSCKSVVAKHARNYHADFGWQARFHDHIIRDAKSFETIQNYIANNPLNWQQDKFYQ</sequence>
<dbReference type="GO" id="GO:0006313">
    <property type="term" value="P:DNA transposition"/>
    <property type="evidence" value="ECO:0007669"/>
    <property type="project" value="InterPro"/>
</dbReference>
<dbReference type="RefSeq" id="WP_150902166.1">
    <property type="nucleotide sequence ID" value="NZ_VTWT01000001.1"/>
</dbReference>
<dbReference type="InterPro" id="IPR036515">
    <property type="entry name" value="Transposase_17_sf"/>
</dbReference>
<organism evidence="1 2">
    <name type="scientific">Adhaeribacter soli</name>
    <dbReference type="NCBI Taxonomy" id="2607655"/>
    <lineage>
        <taxon>Bacteria</taxon>
        <taxon>Pseudomonadati</taxon>
        <taxon>Bacteroidota</taxon>
        <taxon>Cytophagia</taxon>
        <taxon>Cytophagales</taxon>
        <taxon>Hymenobacteraceae</taxon>
        <taxon>Adhaeribacter</taxon>
    </lineage>
</organism>
<gene>
    <name evidence="1" type="ORF">F0P94_02790</name>
</gene>
<dbReference type="Proteomes" id="UP000326570">
    <property type="component" value="Unassembled WGS sequence"/>
</dbReference>
<dbReference type="GO" id="GO:0004803">
    <property type="term" value="F:transposase activity"/>
    <property type="evidence" value="ECO:0007669"/>
    <property type="project" value="InterPro"/>
</dbReference>
<protein>
    <recommendedName>
        <fullName evidence="3">Transposase IS200-like domain-containing protein</fullName>
    </recommendedName>
</protein>
<name>A0A5N1J7D3_9BACT</name>
<accession>A0A5N1J7D3</accession>
<reference evidence="1 2" key="1">
    <citation type="submission" date="2019-09" db="EMBL/GenBank/DDBJ databases">
        <title>Genome sequence of Adhaeribacter sp. M2.</title>
        <authorList>
            <person name="Srinivasan S."/>
        </authorList>
    </citation>
    <scope>NUCLEOTIDE SEQUENCE [LARGE SCALE GENOMIC DNA]</scope>
    <source>
        <strain evidence="1 2">M2</strain>
    </source>
</reference>
<dbReference type="EMBL" id="VTWT01000001">
    <property type="protein sequence ID" value="KAA9346023.1"/>
    <property type="molecule type" value="Genomic_DNA"/>
</dbReference>
<comment type="caution">
    <text evidence="1">The sequence shown here is derived from an EMBL/GenBank/DDBJ whole genome shotgun (WGS) entry which is preliminary data.</text>
</comment>
<dbReference type="Gene3D" id="3.30.70.1290">
    <property type="entry name" value="Transposase IS200-like"/>
    <property type="match status" value="1"/>
</dbReference>
<dbReference type="SUPFAM" id="SSF143422">
    <property type="entry name" value="Transposase IS200-like"/>
    <property type="match status" value="1"/>
</dbReference>
<dbReference type="AlphaFoldDB" id="A0A5N1J7D3"/>
<dbReference type="GO" id="GO:0003677">
    <property type="term" value="F:DNA binding"/>
    <property type="evidence" value="ECO:0007669"/>
    <property type="project" value="InterPro"/>
</dbReference>